<dbReference type="AlphaFoldDB" id="A0A816ECV1"/>
<dbReference type="SUPFAM" id="SSF55797">
    <property type="entry name" value="PR-1-like"/>
    <property type="match status" value="1"/>
</dbReference>
<reference evidence="2" key="1">
    <citation type="submission" date="2021-02" db="EMBL/GenBank/DDBJ databases">
        <authorList>
            <person name="Nowell W R."/>
        </authorList>
    </citation>
    <scope>NUCLEOTIDE SEQUENCE</scope>
</reference>
<feature type="domain" description="SCP" evidence="1">
    <location>
        <begin position="80"/>
        <end position="215"/>
    </location>
</feature>
<dbReference type="Proteomes" id="UP000663834">
    <property type="component" value="Unassembled WGS sequence"/>
</dbReference>
<dbReference type="PANTHER" id="PTHR10334">
    <property type="entry name" value="CYSTEINE-RICH SECRETORY PROTEIN-RELATED"/>
    <property type="match status" value="1"/>
</dbReference>
<dbReference type="InterPro" id="IPR034113">
    <property type="entry name" value="SCP_GAPR1-like"/>
</dbReference>
<organism evidence="2 3">
    <name type="scientific">Rotaria magnacalcarata</name>
    <dbReference type="NCBI Taxonomy" id="392030"/>
    <lineage>
        <taxon>Eukaryota</taxon>
        <taxon>Metazoa</taxon>
        <taxon>Spiralia</taxon>
        <taxon>Gnathifera</taxon>
        <taxon>Rotifera</taxon>
        <taxon>Eurotatoria</taxon>
        <taxon>Bdelloidea</taxon>
        <taxon>Philodinida</taxon>
        <taxon>Philodinidae</taxon>
        <taxon>Rotaria</taxon>
    </lineage>
</organism>
<dbReference type="InterPro" id="IPR058912">
    <property type="entry name" value="HTH_animal"/>
</dbReference>
<gene>
    <name evidence="2" type="ORF">KQP761_LOCUS29261</name>
</gene>
<dbReference type="Pfam" id="PF26215">
    <property type="entry name" value="HTH_animal"/>
    <property type="match status" value="1"/>
</dbReference>
<dbReference type="Gene3D" id="3.40.33.10">
    <property type="entry name" value="CAP"/>
    <property type="match status" value="1"/>
</dbReference>
<feature type="non-terminal residue" evidence="2">
    <location>
        <position position="1"/>
    </location>
</feature>
<proteinExistence type="predicted"/>
<evidence type="ECO:0000259" key="1">
    <source>
        <dbReference type="SMART" id="SM00198"/>
    </source>
</evidence>
<dbReference type="EMBL" id="CAJNOW010016064">
    <property type="protein sequence ID" value="CAF1647340.1"/>
    <property type="molecule type" value="Genomic_DNA"/>
</dbReference>
<dbReference type="InterPro" id="IPR014044">
    <property type="entry name" value="CAP_dom"/>
</dbReference>
<dbReference type="CDD" id="cd05382">
    <property type="entry name" value="CAP_GAPR1-like"/>
    <property type="match status" value="1"/>
</dbReference>
<dbReference type="FunFam" id="3.40.33.10:FF:000002">
    <property type="entry name" value="Golgi-associated plant pathogenesis-related protein 1"/>
    <property type="match status" value="1"/>
</dbReference>
<dbReference type="Pfam" id="PF00188">
    <property type="entry name" value="CAP"/>
    <property type="match status" value="1"/>
</dbReference>
<evidence type="ECO:0000313" key="3">
    <source>
        <dbReference type="Proteomes" id="UP000663834"/>
    </source>
</evidence>
<dbReference type="InterPro" id="IPR035940">
    <property type="entry name" value="CAP_sf"/>
</dbReference>
<dbReference type="InterPro" id="IPR001283">
    <property type="entry name" value="CRISP-related"/>
</dbReference>
<dbReference type="SMART" id="SM00198">
    <property type="entry name" value="SCP"/>
    <property type="match status" value="1"/>
</dbReference>
<evidence type="ECO:0000313" key="2">
    <source>
        <dbReference type="EMBL" id="CAF1647340.1"/>
    </source>
</evidence>
<comment type="caution">
    <text evidence="2">The sequence shown here is derived from an EMBL/GenBank/DDBJ whole genome shotgun (WGS) entry which is preliminary data.</text>
</comment>
<dbReference type="InterPro" id="IPR018244">
    <property type="entry name" value="Allrgn_V5/Tpx1_CS"/>
</dbReference>
<dbReference type="PROSITE" id="PS01009">
    <property type="entry name" value="CRISP_1"/>
    <property type="match status" value="1"/>
</dbReference>
<accession>A0A816ECV1</accession>
<dbReference type="GO" id="GO:0005576">
    <property type="term" value="C:extracellular region"/>
    <property type="evidence" value="ECO:0007669"/>
    <property type="project" value="InterPro"/>
</dbReference>
<dbReference type="OrthoDB" id="337038at2759"/>
<sequence>NKNGVLFTEVYHKPSYEPYYLPVNSIHPIHMKKNIPFEMLIRAIKYCSTFEGYLYEREKLRMALLLNKYPAYAFTAEQKKYQEDSLKHHNTLRARHCAAALQLDDILNKIAQDYANLLASKILFQHSNNGFGENLYMMSSSVPINNFAVTAAIQSWYDEIKDYDYNQPQFSMETGHFTQVVWKNSQKLGVGVGFSADKRRAYVVANYNPAGNSMGEYSQ</sequence>
<dbReference type="PRINTS" id="PR00837">
    <property type="entry name" value="V5TPXLIKE"/>
</dbReference>
<name>A0A816ECV1_9BILA</name>
<protein>
    <recommendedName>
        <fullName evidence="1">SCP domain-containing protein</fullName>
    </recommendedName>
</protein>